<accession>A0ABZ1XA39</accession>
<evidence type="ECO:0000259" key="5">
    <source>
        <dbReference type="Pfam" id="PF04234"/>
    </source>
</evidence>
<protein>
    <submittedName>
        <fullName evidence="6">Copper resistance protein CopC</fullName>
    </submittedName>
</protein>
<proteinExistence type="predicted"/>
<feature type="domain" description="CopC" evidence="5">
    <location>
        <begin position="31"/>
        <end position="124"/>
    </location>
</feature>
<name>A0ABZ1XA39_9ACTN</name>
<keyword evidence="2" id="KW-0186">Copper</keyword>
<keyword evidence="7" id="KW-1185">Reference proteome</keyword>
<gene>
    <name evidence="6" type="ORF">OG929_44550</name>
</gene>
<keyword evidence="3" id="KW-0472">Membrane</keyword>
<evidence type="ECO:0000256" key="3">
    <source>
        <dbReference type="SAM" id="Phobius"/>
    </source>
</evidence>
<dbReference type="Gene3D" id="2.60.40.1220">
    <property type="match status" value="1"/>
</dbReference>
<sequence length="196" mass="19107">MRRLRLLRAPAVLSGCLGALLFLGGAPAHAHTALKDAAPGPGDKVAPGVDVLSLTFGPLKPGTTPKISLVGPDGTPVPVGQPVVADDSVTCAAVTPLRSGVSTLSYTVVSADGDTQSSAFQFEVADGAGTVAVPPACQGLHLQAPETGGAAAGDTVLGLSRGTALSAGGAAVVVLAGGGVLARRARRSAHGRRPAG</sequence>
<dbReference type="SUPFAM" id="SSF81296">
    <property type="entry name" value="E set domains"/>
    <property type="match status" value="1"/>
</dbReference>
<evidence type="ECO:0000256" key="1">
    <source>
        <dbReference type="ARBA" id="ARBA00022729"/>
    </source>
</evidence>
<feature type="signal peptide" evidence="4">
    <location>
        <begin position="1"/>
        <end position="30"/>
    </location>
</feature>
<organism evidence="6 7">
    <name type="scientific">Streptomyces pseudovenezuelae</name>
    <dbReference type="NCBI Taxonomy" id="67350"/>
    <lineage>
        <taxon>Bacteria</taxon>
        <taxon>Bacillati</taxon>
        <taxon>Actinomycetota</taxon>
        <taxon>Actinomycetes</taxon>
        <taxon>Kitasatosporales</taxon>
        <taxon>Streptomycetaceae</taxon>
        <taxon>Streptomyces</taxon>
        <taxon>Streptomyces aurantiacus group</taxon>
    </lineage>
</organism>
<evidence type="ECO:0000256" key="2">
    <source>
        <dbReference type="ARBA" id="ARBA00023008"/>
    </source>
</evidence>
<reference evidence="6" key="1">
    <citation type="submission" date="2022-10" db="EMBL/GenBank/DDBJ databases">
        <title>The complete genomes of actinobacterial strains from the NBC collection.</title>
        <authorList>
            <person name="Joergensen T.S."/>
            <person name="Alvarez Arevalo M."/>
            <person name="Sterndorff E.B."/>
            <person name="Faurdal D."/>
            <person name="Vuksanovic O."/>
            <person name="Mourched A.-S."/>
            <person name="Charusanti P."/>
            <person name="Shaw S."/>
            <person name="Blin K."/>
            <person name="Weber T."/>
        </authorList>
    </citation>
    <scope>NUCLEOTIDE SEQUENCE</scope>
    <source>
        <strain evidence="6">NBC_00686</strain>
    </source>
</reference>
<dbReference type="Proteomes" id="UP001432168">
    <property type="component" value="Chromosome"/>
</dbReference>
<keyword evidence="3" id="KW-0812">Transmembrane</keyword>
<dbReference type="RefSeq" id="WP_329272532.1">
    <property type="nucleotide sequence ID" value="NZ_CP109011.1"/>
</dbReference>
<feature type="chain" id="PRO_5047235883" evidence="4">
    <location>
        <begin position="31"/>
        <end position="196"/>
    </location>
</feature>
<evidence type="ECO:0000256" key="4">
    <source>
        <dbReference type="SAM" id="SignalP"/>
    </source>
</evidence>
<keyword evidence="1 4" id="KW-0732">Signal</keyword>
<dbReference type="InterPro" id="IPR007348">
    <property type="entry name" value="CopC_dom"/>
</dbReference>
<dbReference type="InterPro" id="IPR014756">
    <property type="entry name" value="Ig_E-set"/>
</dbReference>
<evidence type="ECO:0000313" key="7">
    <source>
        <dbReference type="Proteomes" id="UP001432168"/>
    </source>
</evidence>
<feature type="transmembrane region" description="Helical" evidence="3">
    <location>
        <begin position="164"/>
        <end position="182"/>
    </location>
</feature>
<dbReference type="InterPro" id="IPR014755">
    <property type="entry name" value="Cu-Rt/internalin_Ig-like"/>
</dbReference>
<evidence type="ECO:0000313" key="6">
    <source>
        <dbReference type="EMBL" id="WUT48909.1"/>
    </source>
</evidence>
<keyword evidence="3" id="KW-1133">Transmembrane helix</keyword>
<dbReference type="Pfam" id="PF04234">
    <property type="entry name" value="CopC"/>
    <property type="match status" value="1"/>
</dbReference>
<dbReference type="EMBL" id="CP109011">
    <property type="protein sequence ID" value="WUT48909.1"/>
    <property type="molecule type" value="Genomic_DNA"/>
</dbReference>